<dbReference type="GO" id="GO:0033617">
    <property type="term" value="P:mitochondrial respiratory chain complex IV assembly"/>
    <property type="evidence" value="ECO:0007669"/>
    <property type="project" value="InterPro"/>
</dbReference>
<protein>
    <recommendedName>
        <fullName evidence="4">Cytochrome oxidase assembly</fullName>
    </recommendedName>
</protein>
<keyword evidence="3" id="KW-1185">Reference proteome</keyword>
<evidence type="ECO:0000313" key="2">
    <source>
        <dbReference type="EMBL" id="KAK0385855.1"/>
    </source>
</evidence>
<feature type="region of interest" description="Disordered" evidence="1">
    <location>
        <begin position="16"/>
        <end position="46"/>
    </location>
</feature>
<reference evidence="2" key="1">
    <citation type="submission" date="2022-10" db="EMBL/GenBank/DDBJ databases">
        <title>Determination and structural analysis of whole genome sequence of Sarocladium strictum F4-1.</title>
        <authorList>
            <person name="Hu L."/>
            <person name="Jiang Y."/>
        </authorList>
    </citation>
    <scope>NUCLEOTIDE SEQUENCE</scope>
    <source>
        <strain evidence="2">F4-1</strain>
    </source>
</reference>
<dbReference type="GO" id="GO:0005743">
    <property type="term" value="C:mitochondrial inner membrane"/>
    <property type="evidence" value="ECO:0007669"/>
    <property type="project" value="TreeGrafter"/>
</dbReference>
<dbReference type="EMBL" id="JAPDFR010000006">
    <property type="protein sequence ID" value="KAK0385855.1"/>
    <property type="molecule type" value="Genomic_DNA"/>
</dbReference>
<comment type="caution">
    <text evidence="2">The sequence shown here is derived from an EMBL/GenBank/DDBJ whole genome shotgun (WGS) entry which is preliminary data.</text>
</comment>
<dbReference type="InterPro" id="IPR014807">
    <property type="entry name" value="Coa1"/>
</dbReference>
<dbReference type="AlphaFoldDB" id="A0AA39GEH6"/>
<dbReference type="Pfam" id="PF08695">
    <property type="entry name" value="Coa1"/>
    <property type="match status" value="1"/>
</dbReference>
<dbReference type="Proteomes" id="UP001175261">
    <property type="component" value="Unassembled WGS sequence"/>
</dbReference>
<proteinExistence type="predicted"/>
<evidence type="ECO:0000313" key="3">
    <source>
        <dbReference type="Proteomes" id="UP001175261"/>
    </source>
</evidence>
<dbReference type="InterPro" id="IPR042432">
    <property type="entry name" value="Coa1_fungi"/>
</dbReference>
<evidence type="ECO:0000256" key="1">
    <source>
        <dbReference type="SAM" id="MobiDB-lite"/>
    </source>
</evidence>
<sequence>MLSRVARRRLVSAAQQSRYQPGRVLQRRWNSPAPRPGDGPLMSRRADRELPDINEVRFRWGRTLPIFIAIVTACSIAIFNYQKSSSPVIASTLYALRTNPRARELLGDEIYFNRQIPWIHGTMNQLQGRIDVWFDVKGSKGKATMRFASFRRTPRGMFETTEWSLKTDDGEWIDLLEAGDPFGGLVADTAVSVPIEAAAEIDEAGGRGYRQQSPHK</sequence>
<dbReference type="PANTHER" id="PTHR28523">
    <property type="entry name" value="CYTOCHROME C OXIDASE ASSEMBLY FACTOR 1"/>
    <property type="match status" value="1"/>
</dbReference>
<dbReference type="PANTHER" id="PTHR28523:SF1">
    <property type="entry name" value="CYTOCHROME C OXIDASE ASSEMBLY FACTOR 1"/>
    <property type="match status" value="1"/>
</dbReference>
<evidence type="ECO:0008006" key="4">
    <source>
        <dbReference type="Google" id="ProtNLM"/>
    </source>
</evidence>
<name>A0AA39GEH6_SARSR</name>
<gene>
    <name evidence="2" type="ORF">NLU13_7032</name>
</gene>
<accession>A0AA39GEH6</accession>
<organism evidence="2 3">
    <name type="scientific">Sarocladium strictum</name>
    <name type="common">Black bundle disease fungus</name>
    <name type="synonym">Acremonium strictum</name>
    <dbReference type="NCBI Taxonomy" id="5046"/>
    <lineage>
        <taxon>Eukaryota</taxon>
        <taxon>Fungi</taxon>
        <taxon>Dikarya</taxon>
        <taxon>Ascomycota</taxon>
        <taxon>Pezizomycotina</taxon>
        <taxon>Sordariomycetes</taxon>
        <taxon>Hypocreomycetidae</taxon>
        <taxon>Hypocreales</taxon>
        <taxon>Sarocladiaceae</taxon>
        <taxon>Sarocladium</taxon>
    </lineage>
</organism>